<evidence type="ECO:0000313" key="2">
    <source>
        <dbReference type="EMBL" id="CAK9171309.1"/>
    </source>
</evidence>
<evidence type="ECO:0000313" key="1">
    <source>
        <dbReference type="EMBL" id="CAK9166558.1"/>
    </source>
</evidence>
<comment type="caution">
    <text evidence="2">The sequence shown here is derived from an EMBL/GenBank/DDBJ whole genome shotgun (WGS) entry which is preliminary data.</text>
</comment>
<accession>A0ABC8TQ50</accession>
<proteinExistence type="predicted"/>
<dbReference type="EMBL" id="CAUOFW020004624">
    <property type="protein sequence ID" value="CAK9166558.1"/>
    <property type="molecule type" value="Genomic_DNA"/>
</dbReference>
<sequence length="124" mass="14289">MLCMRTPIAHVNYNSQSNIGYSWHALQSSKDKGYWWHVPIDHPFFIPFLGLGFNECQTSTTRVQHKPVIKKRTLQFLFETLVKIRGTDTIFYVHTSNFAVPTGNSKRISAGNPLIGQHQTEERQ</sequence>
<name>A0ABC8TQ50_9AQUA</name>
<protein>
    <submittedName>
        <fullName evidence="2">Uncharacterized protein</fullName>
    </submittedName>
</protein>
<dbReference type="Proteomes" id="UP001642360">
    <property type="component" value="Unassembled WGS sequence"/>
</dbReference>
<dbReference type="AlphaFoldDB" id="A0ABC8TQ50"/>
<organism evidence="2 3">
    <name type="scientific">Ilex paraguariensis</name>
    <name type="common">yerba mate</name>
    <dbReference type="NCBI Taxonomy" id="185542"/>
    <lineage>
        <taxon>Eukaryota</taxon>
        <taxon>Viridiplantae</taxon>
        <taxon>Streptophyta</taxon>
        <taxon>Embryophyta</taxon>
        <taxon>Tracheophyta</taxon>
        <taxon>Spermatophyta</taxon>
        <taxon>Magnoliopsida</taxon>
        <taxon>eudicotyledons</taxon>
        <taxon>Gunneridae</taxon>
        <taxon>Pentapetalae</taxon>
        <taxon>asterids</taxon>
        <taxon>campanulids</taxon>
        <taxon>Aquifoliales</taxon>
        <taxon>Aquifoliaceae</taxon>
        <taxon>Ilex</taxon>
    </lineage>
</organism>
<keyword evidence="3" id="KW-1185">Reference proteome</keyword>
<gene>
    <name evidence="1" type="ORF">ILEXP_LOCUS35781</name>
    <name evidence="2" type="ORF">ILEXP_LOCUS40863</name>
</gene>
<reference evidence="2 3" key="1">
    <citation type="submission" date="2024-02" db="EMBL/GenBank/DDBJ databases">
        <authorList>
            <person name="Vignale AGUSTIN F."/>
            <person name="Sosa J E."/>
            <person name="Modenutti C."/>
        </authorList>
    </citation>
    <scope>NUCLEOTIDE SEQUENCE [LARGE SCALE GENOMIC DNA]</scope>
</reference>
<dbReference type="EMBL" id="CAUOFW020005708">
    <property type="protein sequence ID" value="CAK9171309.1"/>
    <property type="molecule type" value="Genomic_DNA"/>
</dbReference>
<evidence type="ECO:0000313" key="3">
    <source>
        <dbReference type="Proteomes" id="UP001642360"/>
    </source>
</evidence>